<feature type="domain" description="Alpha-L-rhamnosidase concanavalin-like" evidence="5">
    <location>
        <begin position="324"/>
        <end position="419"/>
    </location>
</feature>
<dbReference type="Gene3D" id="2.60.420.10">
    <property type="entry name" value="Maltose phosphorylase, domain 3"/>
    <property type="match status" value="1"/>
</dbReference>
<dbReference type="Gene3D" id="2.60.40.10">
    <property type="entry name" value="Immunoglobulins"/>
    <property type="match status" value="1"/>
</dbReference>
<sequence length="875" mass="95496">MVPTPSAPVFEHHAPHRLGTGEAAPRLSWLVDGAAQGYRQHAARVQVLTTTPRGQQTRSTHHLPGPDQVLVPWPSAPVASRTRIAVRVQVDDGDAWSPWGPWGHVETGLLDPADWTARPVGPPPSQDGEPGRVRATFHLPADPVHARLYLSAHGLVEAEVNGRRVGDEELTPGWTSYRHRLRYATFDVTEQVRAGENALGLWLGDGWWRGRLGFGEGVERFYGDHLAVIAQLEVVDADGERHVVSSGPGWRTGRGPVRASGLYDGEHVDLRDDDPSWSTPEHDDATWGPVVVHELDPGSALVAPTGPPVRCVEELEPVSAVEREPGRWVLDFGQNHSGRLQVRASGPAGHQLRFRHAEVLVDGELHTAPLRSALATDVLVLDGTDVEWEPRFTVHGYRYAEVSGWSGPLRPGDVVSRVLSSDVPRTGWFRCSDPLLQRLHENVVWGARSNFVDVPTDCPQRDERLGWTGDLQVFAPTAAFLFGVTGMLTSWLRDLAAEQEELDWVPPFVPYLPLPPFTELPRDPMAVWGDVAVLTPDVLHTATGDAALLRAQLPSAVRWLQHVERSAGPGRVVHDTEQLGDWLDPAAPPENPFEATTDRFLVATAYFAHAAARLAATARTLGEDRLAHEQEVLAGEVRSAFAREFLTPDGRPRDDTQTAHALATVFGLWPDERTAAAGGRRLAELVREADGRIATGFAGTPVVCDALTRAGHVEEAYRLLQSTHCPSWLYTVLQGATTIWERWDAIRPDGSVNDPTMTSFNHYALGAVADWLHRVVAGLAPAAPGYRHVLFAPRPGGTLTSAGATHSSPYGTVSIDWSLAPEGMHVEVVVPPGVTATVDLPGAPPVQVEHGRHTFHQPVPRHPDQHDQHDAQEAL</sequence>
<dbReference type="PIRSF" id="PIRSF010631">
    <property type="entry name" value="A-rhamnsds"/>
    <property type="match status" value="1"/>
</dbReference>
<organism evidence="9 10">
    <name type="scientific">Kineococcus mangrovi</name>
    <dbReference type="NCBI Taxonomy" id="1660183"/>
    <lineage>
        <taxon>Bacteria</taxon>
        <taxon>Bacillati</taxon>
        <taxon>Actinomycetota</taxon>
        <taxon>Actinomycetes</taxon>
        <taxon>Kineosporiales</taxon>
        <taxon>Kineosporiaceae</taxon>
        <taxon>Kineococcus</taxon>
    </lineage>
</organism>
<keyword evidence="10" id="KW-1185">Reference proteome</keyword>
<dbReference type="InterPro" id="IPR008902">
    <property type="entry name" value="Rhamnosid_concanavalin"/>
</dbReference>
<evidence type="ECO:0000256" key="4">
    <source>
        <dbReference type="SAM" id="MobiDB-lite"/>
    </source>
</evidence>
<evidence type="ECO:0000259" key="7">
    <source>
        <dbReference type="Pfam" id="PF17389"/>
    </source>
</evidence>
<accession>A0ABV4I5W4</accession>
<dbReference type="InterPro" id="IPR016007">
    <property type="entry name" value="Alpha_rhamnosid"/>
</dbReference>
<dbReference type="EMBL" id="JBGGTQ010000008">
    <property type="protein sequence ID" value="MEZ0493920.1"/>
    <property type="molecule type" value="Genomic_DNA"/>
</dbReference>
<keyword evidence="3 9" id="KW-0378">Hydrolase</keyword>
<feature type="domain" description="Alpha-L-rhamnosidase C-terminal" evidence="8">
    <location>
        <begin position="778"/>
        <end position="852"/>
    </location>
</feature>
<dbReference type="InterPro" id="IPR012341">
    <property type="entry name" value="6hp_glycosidase-like_sf"/>
</dbReference>
<evidence type="ECO:0000313" key="9">
    <source>
        <dbReference type="EMBL" id="MEZ0493920.1"/>
    </source>
</evidence>
<proteinExistence type="predicted"/>
<gene>
    <name evidence="9" type="ORF">AB2L28_16920</name>
</gene>
<dbReference type="Gene3D" id="2.60.120.260">
    <property type="entry name" value="Galactose-binding domain-like"/>
    <property type="match status" value="2"/>
</dbReference>
<dbReference type="InterPro" id="IPR013783">
    <property type="entry name" value="Ig-like_fold"/>
</dbReference>
<evidence type="ECO:0000256" key="3">
    <source>
        <dbReference type="ARBA" id="ARBA00022801"/>
    </source>
</evidence>
<evidence type="ECO:0000259" key="5">
    <source>
        <dbReference type="Pfam" id="PF05592"/>
    </source>
</evidence>
<dbReference type="InterPro" id="IPR035398">
    <property type="entry name" value="Bac_rhamnosid_C"/>
</dbReference>
<dbReference type="Pfam" id="PF17389">
    <property type="entry name" value="Bac_rhamnosid6H"/>
    <property type="match status" value="1"/>
</dbReference>
<feature type="compositionally biased region" description="Basic and acidic residues" evidence="4">
    <location>
        <begin position="861"/>
        <end position="875"/>
    </location>
</feature>
<evidence type="ECO:0000313" key="10">
    <source>
        <dbReference type="Proteomes" id="UP001566476"/>
    </source>
</evidence>
<dbReference type="InterPro" id="IPR008928">
    <property type="entry name" value="6-hairpin_glycosidase_sf"/>
</dbReference>
<dbReference type="EC" id="3.2.1.40" evidence="2"/>
<dbReference type="Gene3D" id="1.50.10.10">
    <property type="match status" value="1"/>
</dbReference>
<dbReference type="InterPro" id="IPR035396">
    <property type="entry name" value="Bac_rhamnosid6H"/>
</dbReference>
<feature type="domain" description="Alpha-L-rhamnosidase six-hairpin glycosidase" evidence="7">
    <location>
        <begin position="425"/>
        <end position="776"/>
    </location>
</feature>
<dbReference type="PANTHER" id="PTHR33307:SF6">
    <property type="entry name" value="ALPHA-RHAMNOSIDASE (EUROFUNG)-RELATED"/>
    <property type="match status" value="1"/>
</dbReference>
<name>A0ABV4I5W4_9ACTN</name>
<dbReference type="GO" id="GO:0016787">
    <property type="term" value="F:hydrolase activity"/>
    <property type="evidence" value="ECO:0007669"/>
    <property type="project" value="UniProtKB-KW"/>
</dbReference>
<dbReference type="Pfam" id="PF17390">
    <property type="entry name" value="Bac_rhamnosid_C"/>
    <property type="match status" value="1"/>
</dbReference>
<dbReference type="PANTHER" id="PTHR33307">
    <property type="entry name" value="ALPHA-RHAMNOSIDASE (EUROFUNG)"/>
    <property type="match status" value="1"/>
</dbReference>
<evidence type="ECO:0000259" key="6">
    <source>
        <dbReference type="Pfam" id="PF08531"/>
    </source>
</evidence>
<reference evidence="9 10" key="1">
    <citation type="submission" date="2024-07" db="EMBL/GenBank/DDBJ databases">
        <authorList>
            <person name="Thanompreechachai J."/>
            <person name="Duangmal K."/>
        </authorList>
    </citation>
    <scope>NUCLEOTIDE SEQUENCE [LARGE SCALE GENOMIC DNA]</scope>
    <source>
        <strain evidence="9 10">TBRC 1896</strain>
    </source>
</reference>
<dbReference type="Pfam" id="PF08531">
    <property type="entry name" value="Bac_rhamnosid_N"/>
    <property type="match status" value="1"/>
</dbReference>
<evidence type="ECO:0000256" key="1">
    <source>
        <dbReference type="ARBA" id="ARBA00001445"/>
    </source>
</evidence>
<dbReference type="InterPro" id="IPR013737">
    <property type="entry name" value="Bac_rhamnosid_N"/>
</dbReference>
<comment type="catalytic activity">
    <reaction evidence="1">
        <text>Hydrolysis of terminal non-reducing alpha-L-rhamnose residues in alpha-L-rhamnosides.</text>
        <dbReference type="EC" id="3.2.1.40"/>
    </reaction>
</comment>
<dbReference type="Pfam" id="PF05592">
    <property type="entry name" value="Bac_rhamnosid"/>
    <property type="match status" value="1"/>
</dbReference>
<evidence type="ECO:0000259" key="8">
    <source>
        <dbReference type="Pfam" id="PF17390"/>
    </source>
</evidence>
<dbReference type="Pfam" id="PF25788">
    <property type="entry name" value="Ig_Rha78A_N"/>
    <property type="match status" value="1"/>
</dbReference>
<comment type="caution">
    <text evidence="9">The sequence shown here is derived from an EMBL/GenBank/DDBJ whole genome shotgun (WGS) entry which is preliminary data.</text>
</comment>
<evidence type="ECO:0000256" key="2">
    <source>
        <dbReference type="ARBA" id="ARBA00012652"/>
    </source>
</evidence>
<dbReference type="SUPFAM" id="SSF48208">
    <property type="entry name" value="Six-hairpin glycosidases"/>
    <property type="match status" value="1"/>
</dbReference>
<dbReference type="RefSeq" id="WP_370720155.1">
    <property type="nucleotide sequence ID" value="NZ_JBGGTQ010000008.1"/>
</dbReference>
<protein>
    <recommendedName>
        <fullName evidence="2">alpha-L-rhamnosidase</fullName>
        <ecNumber evidence="2">3.2.1.40</ecNumber>
    </recommendedName>
</protein>
<dbReference type="Proteomes" id="UP001566476">
    <property type="component" value="Unassembled WGS sequence"/>
</dbReference>
<feature type="domain" description="Bacterial alpha-L-rhamnosidase N-terminal" evidence="6">
    <location>
        <begin position="143"/>
        <end position="313"/>
    </location>
</feature>
<feature type="region of interest" description="Disordered" evidence="4">
    <location>
        <begin position="843"/>
        <end position="875"/>
    </location>
</feature>